<evidence type="ECO:0000313" key="1">
    <source>
        <dbReference type="EMBL" id="GFH10169.1"/>
    </source>
</evidence>
<protein>
    <submittedName>
        <fullName evidence="1">Uncharacterized protein</fullName>
    </submittedName>
</protein>
<organism evidence="1 2">
    <name type="scientific">Haematococcus lacustris</name>
    <name type="common">Green alga</name>
    <name type="synonym">Haematococcus pluvialis</name>
    <dbReference type="NCBI Taxonomy" id="44745"/>
    <lineage>
        <taxon>Eukaryota</taxon>
        <taxon>Viridiplantae</taxon>
        <taxon>Chlorophyta</taxon>
        <taxon>core chlorophytes</taxon>
        <taxon>Chlorophyceae</taxon>
        <taxon>CS clade</taxon>
        <taxon>Chlamydomonadales</taxon>
        <taxon>Haematococcaceae</taxon>
        <taxon>Haematococcus</taxon>
    </lineage>
</organism>
<dbReference type="Proteomes" id="UP000485058">
    <property type="component" value="Unassembled WGS sequence"/>
</dbReference>
<gene>
    <name evidence="1" type="ORF">HaLaN_05436</name>
</gene>
<keyword evidence="2" id="KW-1185">Reference proteome</keyword>
<feature type="non-terminal residue" evidence="1">
    <location>
        <position position="1"/>
    </location>
</feature>
<name>A0A699YUQ0_HAELA</name>
<sequence length="69" mass="7696">MELASGVFEHLALPPGNVVMVGPIDTRLFMREAIQTRLEYENMNMGMEMCPAEGRNQLEALVSPDGWSN</sequence>
<accession>A0A699YUQ0</accession>
<proteinExistence type="predicted"/>
<feature type="non-terminal residue" evidence="1">
    <location>
        <position position="69"/>
    </location>
</feature>
<comment type="caution">
    <text evidence="1">The sequence shown here is derived from an EMBL/GenBank/DDBJ whole genome shotgun (WGS) entry which is preliminary data.</text>
</comment>
<dbReference type="EMBL" id="BLLF01000292">
    <property type="protein sequence ID" value="GFH10169.1"/>
    <property type="molecule type" value="Genomic_DNA"/>
</dbReference>
<dbReference type="AlphaFoldDB" id="A0A699YUQ0"/>
<evidence type="ECO:0000313" key="2">
    <source>
        <dbReference type="Proteomes" id="UP000485058"/>
    </source>
</evidence>
<reference evidence="1 2" key="1">
    <citation type="submission" date="2020-02" db="EMBL/GenBank/DDBJ databases">
        <title>Draft genome sequence of Haematococcus lacustris strain NIES-144.</title>
        <authorList>
            <person name="Morimoto D."/>
            <person name="Nakagawa S."/>
            <person name="Yoshida T."/>
            <person name="Sawayama S."/>
        </authorList>
    </citation>
    <scope>NUCLEOTIDE SEQUENCE [LARGE SCALE GENOMIC DNA]</scope>
    <source>
        <strain evidence="1 2">NIES-144</strain>
    </source>
</reference>